<accession>A0A9P8SZF6</accession>
<reference evidence="1" key="2">
    <citation type="submission" date="2021-01" db="EMBL/GenBank/DDBJ databases">
        <authorList>
            <person name="Schikora-Tamarit M.A."/>
        </authorList>
    </citation>
    <scope>NUCLEOTIDE SEQUENCE</scope>
    <source>
        <strain evidence="1">NCAIM Y.01608</strain>
    </source>
</reference>
<sequence>MFWCEVRHKWNVEVAQLGSQSSEYFSVCWFWVVHFWGVAEQLEVSGGHKAVSTVVSWAAKDQAIFGGGRRVFFVDGLCNGQTCQFHELVNCEAHGGHELLIQQRCTGCLNGSKRHGDNSGN</sequence>
<dbReference type="AlphaFoldDB" id="A0A9P8SZF6"/>
<name>A0A9P8SZF6_9ASCO</name>
<reference evidence="1" key="1">
    <citation type="journal article" date="2021" name="Open Biol.">
        <title>Shared evolutionary footprints suggest mitochondrial oxidative damage underlies multiple complex I losses in fungi.</title>
        <authorList>
            <person name="Schikora-Tamarit M.A."/>
            <person name="Marcet-Houben M."/>
            <person name="Nosek J."/>
            <person name="Gabaldon T."/>
        </authorList>
    </citation>
    <scope>NUCLEOTIDE SEQUENCE</scope>
    <source>
        <strain evidence="1">NCAIM Y.01608</strain>
    </source>
</reference>
<evidence type="ECO:0000313" key="1">
    <source>
        <dbReference type="EMBL" id="KAH3660678.1"/>
    </source>
</evidence>
<keyword evidence="2" id="KW-1185">Reference proteome</keyword>
<protein>
    <submittedName>
        <fullName evidence="1">Uncharacterized protein</fullName>
    </submittedName>
</protein>
<proteinExistence type="predicted"/>
<dbReference type="EMBL" id="JAEUBD010001468">
    <property type="protein sequence ID" value="KAH3660678.1"/>
    <property type="molecule type" value="Genomic_DNA"/>
</dbReference>
<gene>
    <name evidence="1" type="ORF">OGATHE_005010</name>
</gene>
<dbReference type="Proteomes" id="UP000788993">
    <property type="component" value="Unassembled WGS sequence"/>
</dbReference>
<evidence type="ECO:0000313" key="2">
    <source>
        <dbReference type="Proteomes" id="UP000788993"/>
    </source>
</evidence>
<comment type="caution">
    <text evidence="1">The sequence shown here is derived from an EMBL/GenBank/DDBJ whole genome shotgun (WGS) entry which is preliminary data.</text>
</comment>
<organism evidence="1 2">
    <name type="scientific">Ogataea polymorpha</name>
    <dbReference type="NCBI Taxonomy" id="460523"/>
    <lineage>
        <taxon>Eukaryota</taxon>
        <taxon>Fungi</taxon>
        <taxon>Dikarya</taxon>
        <taxon>Ascomycota</taxon>
        <taxon>Saccharomycotina</taxon>
        <taxon>Pichiomycetes</taxon>
        <taxon>Pichiales</taxon>
        <taxon>Pichiaceae</taxon>
        <taxon>Ogataea</taxon>
    </lineage>
</organism>